<dbReference type="SUPFAM" id="SSF46894">
    <property type="entry name" value="C-terminal effector domain of the bipartite response regulators"/>
    <property type="match status" value="1"/>
</dbReference>
<dbReference type="Pfam" id="PF00072">
    <property type="entry name" value="Response_reg"/>
    <property type="match status" value="1"/>
</dbReference>
<proteinExistence type="predicted"/>
<dbReference type="AlphaFoldDB" id="A0A1I3LGX2"/>
<accession>A0A1I3LGX2</accession>
<evidence type="ECO:0000313" key="5">
    <source>
        <dbReference type="EMBL" id="SFI84003.1"/>
    </source>
</evidence>
<dbReference type="Proteomes" id="UP000199559">
    <property type="component" value="Unassembled WGS sequence"/>
</dbReference>
<evidence type="ECO:0000256" key="1">
    <source>
        <dbReference type="ARBA" id="ARBA00023125"/>
    </source>
</evidence>
<dbReference type="InterPro" id="IPR039420">
    <property type="entry name" value="WalR-like"/>
</dbReference>
<dbReference type="GO" id="GO:0000160">
    <property type="term" value="P:phosphorelay signal transduction system"/>
    <property type="evidence" value="ECO:0007669"/>
    <property type="project" value="InterPro"/>
</dbReference>
<dbReference type="InterPro" id="IPR001789">
    <property type="entry name" value="Sig_transdc_resp-reg_receiver"/>
</dbReference>
<dbReference type="CDD" id="cd06170">
    <property type="entry name" value="LuxR_C_like"/>
    <property type="match status" value="1"/>
</dbReference>
<feature type="domain" description="HTH luxR-type" evidence="3">
    <location>
        <begin position="141"/>
        <end position="207"/>
    </location>
</feature>
<dbReference type="STRING" id="1144750.SAMN05443431_102410"/>
<protein>
    <submittedName>
        <fullName evidence="5">Two component transcriptional regulator, LuxR family</fullName>
    </submittedName>
</protein>
<sequence>MSATIVIADDHPLMLRGLSDFITSKGFDIIGSAEDGQTAYNLIVKLKPDLALLDIRMPKMTGLEVAEACFKNELDTKVILITFDNEEHLFDKARACNVYGYILKEFAVEEIETCIAHTLKGEHYFSQEMASYLNAKVTYSSSTLTELLTPTEIKVVKLLSEKLTSTEIAEQLMCSPRTIEKHRSNIVKKLDLKKSHNELMLWANMNKDIINDATI</sequence>
<keyword evidence="2" id="KW-0597">Phosphoprotein</keyword>
<dbReference type="CDD" id="cd17536">
    <property type="entry name" value="REC_YesN-like"/>
    <property type="match status" value="1"/>
</dbReference>
<dbReference type="SMART" id="SM00421">
    <property type="entry name" value="HTH_LUXR"/>
    <property type="match status" value="1"/>
</dbReference>
<dbReference type="PROSITE" id="PS50043">
    <property type="entry name" value="HTH_LUXR_2"/>
    <property type="match status" value="1"/>
</dbReference>
<dbReference type="Pfam" id="PF00196">
    <property type="entry name" value="GerE"/>
    <property type="match status" value="1"/>
</dbReference>
<gene>
    <name evidence="5" type="ORF">SAMN05443431_102410</name>
</gene>
<dbReference type="SMART" id="SM00448">
    <property type="entry name" value="REC"/>
    <property type="match status" value="1"/>
</dbReference>
<organism evidence="5 6">
    <name type="scientific">Olleya namhaensis</name>
    <dbReference type="NCBI Taxonomy" id="1144750"/>
    <lineage>
        <taxon>Bacteria</taxon>
        <taxon>Pseudomonadati</taxon>
        <taxon>Bacteroidota</taxon>
        <taxon>Flavobacteriia</taxon>
        <taxon>Flavobacteriales</taxon>
        <taxon>Flavobacteriaceae</taxon>
    </lineage>
</organism>
<dbReference type="InterPro" id="IPR000792">
    <property type="entry name" value="Tscrpt_reg_LuxR_C"/>
</dbReference>
<dbReference type="PRINTS" id="PR00038">
    <property type="entry name" value="HTHLUXR"/>
</dbReference>
<keyword evidence="1" id="KW-0238">DNA-binding</keyword>
<name>A0A1I3LGX2_9FLAO</name>
<keyword evidence="6" id="KW-1185">Reference proteome</keyword>
<dbReference type="InterPro" id="IPR011006">
    <property type="entry name" value="CheY-like_superfamily"/>
</dbReference>
<dbReference type="GO" id="GO:0006355">
    <property type="term" value="P:regulation of DNA-templated transcription"/>
    <property type="evidence" value="ECO:0007669"/>
    <property type="project" value="InterPro"/>
</dbReference>
<reference evidence="6" key="1">
    <citation type="submission" date="2016-10" db="EMBL/GenBank/DDBJ databases">
        <authorList>
            <person name="Varghese N."/>
            <person name="Submissions S."/>
        </authorList>
    </citation>
    <scope>NUCLEOTIDE SEQUENCE [LARGE SCALE GENOMIC DNA]</scope>
    <source>
        <strain evidence="6">DSM 28881</strain>
    </source>
</reference>
<dbReference type="RefSeq" id="WP_090838092.1">
    <property type="nucleotide sequence ID" value="NZ_CANKYB010000006.1"/>
</dbReference>
<dbReference type="SUPFAM" id="SSF52172">
    <property type="entry name" value="CheY-like"/>
    <property type="match status" value="1"/>
</dbReference>
<evidence type="ECO:0000259" key="3">
    <source>
        <dbReference type="PROSITE" id="PS50043"/>
    </source>
</evidence>
<dbReference type="EMBL" id="FORM01000002">
    <property type="protein sequence ID" value="SFI84003.1"/>
    <property type="molecule type" value="Genomic_DNA"/>
</dbReference>
<feature type="modified residue" description="4-aspartylphosphate" evidence="2">
    <location>
        <position position="54"/>
    </location>
</feature>
<dbReference type="PANTHER" id="PTHR43214">
    <property type="entry name" value="TWO-COMPONENT RESPONSE REGULATOR"/>
    <property type="match status" value="1"/>
</dbReference>
<evidence type="ECO:0000259" key="4">
    <source>
        <dbReference type="PROSITE" id="PS50110"/>
    </source>
</evidence>
<dbReference type="InterPro" id="IPR016032">
    <property type="entry name" value="Sig_transdc_resp-reg_C-effctor"/>
</dbReference>
<feature type="domain" description="Response regulatory" evidence="4">
    <location>
        <begin position="4"/>
        <end position="119"/>
    </location>
</feature>
<evidence type="ECO:0000313" key="6">
    <source>
        <dbReference type="Proteomes" id="UP000199559"/>
    </source>
</evidence>
<dbReference type="GO" id="GO:0003677">
    <property type="term" value="F:DNA binding"/>
    <property type="evidence" value="ECO:0007669"/>
    <property type="project" value="UniProtKB-KW"/>
</dbReference>
<evidence type="ECO:0000256" key="2">
    <source>
        <dbReference type="PROSITE-ProRule" id="PRU00169"/>
    </source>
</evidence>
<dbReference type="PROSITE" id="PS50110">
    <property type="entry name" value="RESPONSE_REGULATORY"/>
    <property type="match status" value="1"/>
</dbReference>
<dbReference type="Gene3D" id="3.40.50.2300">
    <property type="match status" value="1"/>
</dbReference>